<organism evidence="7 8">
    <name type="scientific">Haematospirillum jordaniae</name>
    <dbReference type="NCBI Taxonomy" id="1549855"/>
    <lineage>
        <taxon>Bacteria</taxon>
        <taxon>Pseudomonadati</taxon>
        <taxon>Pseudomonadota</taxon>
        <taxon>Alphaproteobacteria</taxon>
        <taxon>Rhodospirillales</taxon>
        <taxon>Novispirillaceae</taxon>
        <taxon>Haematospirillum</taxon>
    </lineage>
</organism>
<feature type="transmembrane region" description="Helical" evidence="5">
    <location>
        <begin position="327"/>
        <end position="347"/>
    </location>
</feature>
<dbReference type="RefSeq" id="WP_066133358.1">
    <property type="nucleotide sequence ID" value="NZ_CP014525.1"/>
</dbReference>
<evidence type="ECO:0000313" key="7">
    <source>
        <dbReference type="EMBL" id="AMW34352.1"/>
    </source>
</evidence>
<dbReference type="Pfam" id="PF00916">
    <property type="entry name" value="Sulfate_transp"/>
    <property type="match status" value="1"/>
</dbReference>
<feature type="transmembrane region" description="Helical" evidence="5">
    <location>
        <begin position="33"/>
        <end position="54"/>
    </location>
</feature>
<evidence type="ECO:0000256" key="3">
    <source>
        <dbReference type="ARBA" id="ARBA00022989"/>
    </source>
</evidence>
<dbReference type="GeneID" id="53316152"/>
<feature type="transmembrane region" description="Helical" evidence="5">
    <location>
        <begin position="254"/>
        <end position="279"/>
    </location>
</feature>
<feature type="transmembrane region" description="Helical" evidence="5">
    <location>
        <begin position="102"/>
        <end position="121"/>
    </location>
</feature>
<name>A0A143DCA0_9PROT</name>
<dbReference type="SUPFAM" id="SSF52091">
    <property type="entry name" value="SpoIIaa-like"/>
    <property type="match status" value="1"/>
</dbReference>
<keyword evidence="3 5" id="KW-1133">Transmembrane helix</keyword>
<dbReference type="InterPro" id="IPR001902">
    <property type="entry name" value="SLC26A/SulP_fam"/>
</dbReference>
<feature type="transmembrane region" description="Helical" evidence="5">
    <location>
        <begin position="133"/>
        <end position="152"/>
    </location>
</feature>
<dbReference type="STRING" id="1549855.AY555_03175"/>
<accession>A0A143DCA0</accession>
<dbReference type="AlphaFoldDB" id="A0A143DCA0"/>
<dbReference type="EMBL" id="CP014525">
    <property type="protein sequence ID" value="AMW34352.1"/>
    <property type="molecule type" value="Genomic_DNA"/>
</dbReference>
<feature type="transmembrane region" description="Helical" evidence="5">
    <location>
        <begin position="185"/>
        <end position="203"/>
    </location>
</feature>
<evidence type="ECO:0000313" key="8">
    <source>
        <dbReference type="Proteomes" id="UP000076066"/>
    </source>
</evidence>
<dbReference type="GO" id="GO:0055085">
    <property type="term" value="P:transmembrane transport"/>
    <property type="evidence" value="ECO:0007669"/>
    <property type="project" value="InterPro"/>
</dbReference>
<dbReference type="Proteomes" id="UP000076066">
    <property type="component" value="Chromosome"/>
</dbReference>
<dbReference type="PROSITE" id="PS50801">
    <property type="entry name" value="STAS"/>
    <property type="match status" value="1"/>
</dbReference>
<reference evidence="7 8" key="1">
    <citation type="submission" date="2016-02" db="EMBL/GenBank/DDBJ databases">
        <title>Complete Genome of H5569, the type strain of the newly described species Haematospirillium jordaniae.</title>
        <authorList>
            <person name="Nicholson A.C."/>
            <person name="Humrighouse B.W."/>
            <person name="Loparov V."/>
            <person name="McQuiston J.R."/>
        </authorList>
    </citation>
    <scope>NUCLEOTIDE SEQUENCE [LARGE SCALE GENOMIC DNA]</scope>
    <source>
        <strain evidence="7 8">H5569</strain>
    </source>
</reference>
<keyword evidence="4 5" id="KW-0472">Membrane</keyword>
<feature type="transmembrane region" description="Helical" evidence="5">
    <location>
        <begin position="61"/>
        <end position="82"/>
    </location>
</feature>
<evidence type="ECO:0000256" key="4">
    <source>
        <dbReference type="ARBA" id="ARBA00023136"/>
    </source>
</evidence>
<dbReference type="GO" id="GO:0016020">
    <property type="term" value="C:membrane"/>
    <property type="evidence" value="ECO:0007669"/>
    <property type="project" value="UniProtKB-SubCell"/>
</dbReference>
<evidence type="ECO:0000259" key="6">
    <source>
        <dbReference type="PROSITE" id="PS50801"/>
    </source>
</evidence>
<sequence>MGTSHHDRSGLLMPKLVTVLRDGYTFSMLRADIMAGVTVAIVALPLSMALAIASGTTPDRGLATAIVAGFLISAFSGSRFQIGGPTGAFVVIVFQVIHDHGYDGLVLSTLMAGFILIAFALARFGTYIKYIPYPVVTGFTSGIALIILTSQVPELLGLGLKDPPPDFIGKWAAILDQIRHTKPEALIVGGMTLVVILVVRHVAPRAPVFLIGISIGALAAALGGVNVETIGSRFGDIPRTLPVPTWPDISVQRLVTLAPSAFTIALLAGIESLLSAVVADGMTGRKHRSNCELLGQGIANIGSALFGGMPATGAIARTATNVRAGGLSPVSGMVHAVVLLVLMMVAAPLARYLPMPSLAAVLVMVAWGMSEIDRFRRLLKAPPGDILVLLLTFVLTVLVDLTLAIQVGVVLAALLFVHRITQVMEEEQGLHLVDEDTDDFARVRSVYSPESGGSRRTVIYRINGPFFFGIAGKLADILENIGQVPDTLILDMEAVPVIDATAAHALDGFIDHCLRKSIAVRLAGVRSYPLRVLKDLGVDRKVEAILPRSERGDTKL</sequence>
<keyword evidence="2 5" id="KW-0812">Transmembrane</keyword>
<keyword evidence="8" id="KW-1185">Reference proteome</keyword>
<evidence type="ECO:0000256" key="1">
    <source>
        <dbReference type="ARBA" id="ARBA00004141"/>
    </source>
</evidence>
<evidence type="ECO:0000256" key="5">
    <source>
        <dbReference type="SAM" id="Phobius"/>
    </source>
</evidence>
<evidence type="ECO:0000256" key="2">
    <source>
        <dbReference type="ARBA" id="ARBA00022692"/>
    </source>
</evidence>
<feature type="domain" description="STAS" evidence="6">
    <location>
        <begin position="458"/>
        <end position="556"/>
    </location>
</feature>
<dbReference type="CDD" id="cd07042">
    <property type="entry name" value="STAS_SulP_like_sulfate_transporter"/>
    <property type="match status" value="1"/>
</dbReference>
<feature type="transmembrane region" description="Helical" evidence="5">
    <location>
        <begin position="210"/>
        <end position="234"/>
    </location>
</feature>
<feature type="transmembrane region" description="Helical" evidence="5">
    <location>
        <begin position="384"/>
        <end position="417"/>
    </location>
</feature>
<gene>
    <name evidence="7" type="ORF">AY555_03175</name>
</gene>
<dbReference type="OrthoDB" id="9769739at2"/>
<protein>
    <submittedName>
        <fullName evidence="7">Sulfate permease</fullName>
    </submittedName>
</protein>
<dbReference type="KEGG" id="hjo:AY555_03175"/>
<dbReference type="PANTHER" id="PTHR11814">
    <property type="entry name" value="SULFATE TRANSPORTER"/>
    <property type="match status" value="1"/>
</dbReference>
<proteinExistence type="predicted"/>
<dbReference type="InterPro" id="IPR002645">
    <property type="entry name" value="STAS_dom"/>
</dbReference>
<comment type="subcellular location">
    <subcellularLocation>
        <location evidence="1">Membrane</location>
        <topology evidence="1">Multi-pass membrane protein</topology>
    </subcellularLocation>
</comment>
<feature type="transmembrane region" description="Helical" evidence="5">
    <location>
        <begin position="353"/>
        <end position="372"/>
    </location>
</feature>
<dbReference type="Pfam" id="PF01740">
    <property type="entry name" value="STAS"/>
    <property type="match status" value="1"/>
</dbReference>
<dbReference type="InterPro" id="IPR036513">
    <property type="entry name" value="STAS_dom_sf"/>
</dbReference>
<dbReference type="Gene3D" id="3.30.750.24">
    <property type="entry name" value="STAS domain"/>
    <property type="match status" value="1"/>
</dbReference>
<dbReference type="InterPro" id="IPR011547">
    <property type="entry name" value="SLC26A/SulP_dom"/>
</dbReference>